<evidence type="ECO:0000259" key="2">
    <source>
        <dbReference type="Pfam" id="PF01337"/>
    </source>
</evidence>
<dbReference type="EMBL" id="BOOA01000003">
    <property type="protein sequence ID" value="GIH22327.1"/>
    <property type="molecule type" value="Genomic_DNA"/>
</dbReference>
<dbReference type="InterPro" id="IPR035905">
    <property type="entry name" value="Barstar-like_sf"/>
</dbReference>
<feature type="domain" description="Barstar (barnase inhibitor)" evidence="2">
    <location>
        <begin position="54"/>
        <end position="141"/>
    </location>
</feature>
<sequence length="186" mass="20771">MAVTALRPMAPFGRDARYTHPLDYRLMADSPVTLFWRHSILDETTDWLLAHDYQVVRLAASDWLVETDMHQAFAAALDFPEYYAGVLAALNDCLSDVAFCDYGARPEATGLVLVMTGYDTFAERFPLVAEAVLDIIASNATTALLVGHRILCLVQSDNPRIAFGPLGAEYARWNDAEWLEDRRDLG</sequence>
<gene>
    <name evidence="3" type="ORF">Aph01nite_06370</name>
</gene>
<proteinExistence type="inferred from homology"/>
<evidence type="ECO:0000256" key="1">
    <source>
        <dbReference type="ARBA" id="ARBA00006845"/>
    </source>
</evidence>
<evidence type="ECO:0000313" key="4">
    <source>
        <dbReference type="Proteomes" id="UP000640052"/>
    </source>
</evidence>
<comment type="similarity">
    <text evidence="1">Belongs to the barstar family.</text>
</comment>
<accession>A0A919Q4U2</accession>
<reference evidence="3" key="1">
    <citation type="submission" date="2021-01" db="EMBL/GenBank/DDBJ databases">
        <title>Whole genome shotgun sequence of Acrocarpospora phusangensis NBRC 108782.</title>
        <authorList>
            <person name="Komaki H."/>
            <person name="Tamura T."/>
        </authorList>
    </citation>
    <scope>NUCLEOTIDE SEQUENCE</scope>
    <source>
        <strain evidence="3">NBRC 108782</strain>
    </source>
</reference>
<dbReference type="InterPro" id="IPR000468">
    <property type="entry name" value="Barstar"/>
</dbReference>
<evidence type="ECO:0000313" key="3">
    <source>
        <dbReference type="EMBL" id="GIH22327.1"/>
    </source>
</evidence>
<keyword evidence="4" id="KW-1185">Reference proteome</keyword>
<organism evidence="3 4">
    <name type="scientific">Acrocarpospora phusangensis</name>
    <dbReference type="NCBI Taxonomy" id="1070424"/>
    <lineage>
        <taxon>Bacteria</taxon>
        <taxon>Bacillati</taxon>
        <taxon>Actinomycetota</taxon>
        <taxon>Actinomycetes</taxon>
        <taxon>Streptosporangiales</taxon>
        <taxon>Streptosporangiaceae</taxon>
        <taxon>Acrocarpospora</taxon>
    </lineage>
</organism>
<name>A0A919Q4U2_9ACTN</name>
<dbReference type="SUPFAM" id="SSF52038">
    <property type="entry name" value="Barstar-related"/>
    <property type="match status" value="1"/>
</dbReference>
<protein>
    <recommendedName>
        <fullName evidence="2">Barstar (barnase inhibitor) domain-containing protein</fullName>
    </recommendedName>
</protein>
<dbReference type="Proteomes" id="UP000640052">
    <property type="component" value="Unassembled WGS sequence"/>
</dbReference>
<comment type="caution">
    <text evidence="3">The sequence shown here is derived from an EMBL/GenBank/DDBJ whole genome shotgun (WGS) entry which is preliminary data.</text>
</comment>
<dbReference type="Gene3D" id="3.30.370.10">
    <property type="entry name" value="Barstar-like"/>
    <property type="match status" value="1"/>
</dbReference>
<dbReference type="Pfam" id="PF01337">
    <property type="entry name" value="Barstar"/>
    <property type="match status" value="1"/>
</dbReference>
<dbReference type="AlphaFoldDB" id="A0A919Q4U2"/>